<keyword evidence="11" id="KW-0472">Membrane</keyword>
<keyword evidence="8" id="KW-0256">Endoplasmic reticulum</keyword>
<comment type="subcellular location">
    <subcellularLocation>
        <location evidence="2">Endoplasmic reticulum membrane</location>
    </subcellularLocation>
</comment>
<sequence>MGLLEFPLLFSLHLIYSLIIVARSIRRLIFRRQPLTLRASRRLTPKHLSILFVPDAEIDIRTTEQCILESLENVIEWCQELGIDTLSVYDHEDIVYNNKSLIQEYFGTDRELGEKDYKLIDMVYPITPPASRPLSPKLDFRSSVIKLRVPNKQSKIDLLSLPSESKRSSSLTLYILSRASSKSNVASIANSIAWQESMRSKLSHTSHRPFTLSVPELELMIEGSNGFPPVDFMIVHPLNPSNYSRSPLELHGFPPWQMRLAEIYHDRSRRYYRSRLMWLLPRHIKSSLLASAITVEEFRSALDHFSGVEMRLGK</sequence>
<evidence type="ECO:0000256" key="9">
    <source>
        <dbReference type="ARBA" id="ARBA00022842"/>
    </source>
</evidence>
<evidence type="ECO:0000313" key="14">
    <source>
        <dbReference type="Proteomes" id="UP001049176"/>
    </source>
</evidence>
<dbReference type="GO" id="GO:1904423">
    <property type="term" value="C:dehydrodolichyl diphosphate synthase complex"/>
    <property type="evidence" value="ECO:0007669"/>
    <property type="project" value="InterPro"/>
</dbReference>
<dbReference type="KEGG" id="more:E1B28_000967"/>
<comment type="caution">
    <text evidence="13">The sequence shown here is derived from an EMBL/GenBank/DDBJ whole genome shotgun (WGS) entry which is preliminary data.</text>
</comment>
<evidence type="ECO:0000256" key="1">
    <source>
        <dbReference type="ARBA" id="ARBA00001946"/>
    </source>
</evidence>
<evidence type="ECO:0000256" key="12">
    <source>
        <dbReference type="ARBA" id="ARBA00047353"/>
    </source>
</evidence>
<evidence type="ECO:0000256" key="10">
    <source>
        <dbReference type="ARBA" id="ARBA00022989"/>
    </source>
</evidence>
<dbReference type="SUPFAM" id="SSF64005">
    <property type="entry name" value="Undecaprenyl diphosphate synthase"/>
    <property type="match status" value="1"/>
</dbReference>
<dbReference type="PANTHER" id="PTHR21528:SF0">
    <property type="entry name" value="DEHYDRODOLICHYL DIPHOSPHATE SYNTHASE COMPLEX SUBUNIT NUS1"/>
    <property type="match status" value="1"/>
</dbReference>
<dbReference type="Gene3D" id="3.40.1180.10">
    <property type="entry name" value="Decaprenyl diphosphate synthase-like"/>
    <property type="match status" value="1"/>
</dbReference>
<comment type="pathway">
    <text evidence="3">Protein modification; protein glycosylation.</text>
</comment>
<evidence type="ECO:0000256" key="11">
    <source>
        <dbReference type="ARBA" id="ARBA00023136"/>
    </source>
</evidence>
<proteinExistence type="inferred from homology"/>
<comment type="similarity">
    <text evidence="4">Belongs to the UPP synthase family.</text>
</comment>
<evidence type="ECO:0000256" key="7">
    <source>
        <dbReference type="ARBA" id="ARBA00022692"/>
    </source>
</evidence>
<dbReference type="GO" id="GO:0005789">
    <property type="term" value="C:endoplasmic reticulum membrane"/>
    <property type="evidence" value="ECO:0007669"/>
    <property type="project" value="UniProtKB-SubCell"/>
</dbReference>
<dbReference type="OrthoDB" id="3057168at2759"/>
<evidence type="ECO:0000256" key="6">
    <source>
        <dbReference type="ARBA" id="ARBA00022679"/>
    </source>
</evidence>
<evidence type="ECO:0000256" key="4">
    <source>
        <dbReference type="ARBA" id="ARBA00005432"/>
    </source>
</evidence>
<reference evidence="13" key="1">
    <citation type="journal article" date="2021" name="Genome Biol. Evol.">
        <title>The assembled and annotated genome of the fairy-ring fungus Marasmius oreades.</title>
        <authorList>
            <person name="Hiltunen M."/>
            <person name="Ament-Velasquez S.L."/>
            <person name="Johannesson H."/>
        </authorList>
    </citation>
    <scope>NUCLEOTIDE SEQUENCE</scope>
    <source>
        <strain evidence="13">03SP1</strain>
    </source>
</reference>
<dbReference type="InterPro" id="IPR038887">
    <property type="entry name" value="Nus1/NgBR"/>
</dbReference>
<comment type="catalytic activity">
    <reaction evidence="12">
        <text>n isopentenyl diphosphate + (2E,6E)-farnesyl diphosphate = a di-trans,poly-cis-polyprenyl diphosphate + n diphosphate</text>
        <dbReference type="Rhea" id="RHEA:53008"/>
        <dbReference type="Rhea" id="RHEA-COMP:19494"/>
        <dbReference type="ChEBI" id="CHEBI:33019"/>
        <dbReference type="ChEBI" id="CHEBI:128769"/>
        <dbReference type="ChEBI" id="CHEBI:136960"/>
        <dbReference type="ChEBI" id="CHEBI:175763"/>
        <dbReference type="EC" id="2.5.1.87"/>
    </reaction>
</comment>
<evidence type="ECO:0000313" key="13">
    <source>
        <dbReference type="EMBL" id="KAG7099093.1"/>
    </source>
</evidence>
<dbReference type="GeneID" id="66070043"/>
<name>A0A9P7V2K8_9AGAR</name>
<evidence type="ECO:0000256" key="8">
    <source>
        <dbReference type="ARBA" id="ARBA00022824"/>
    </source>
</evidence>
<keyword evidence="9" id="KW-0460">Magnesium</keyword>
<keyword evidence="7" id="KW-0812">Transmembrane</keyword>
<dbReference type="EC" id="2.5.1.87" evidence="5"/>
<comment type="cofactor">
    <cofactor evidence="1">
        <name>Mg(2+)</name>
        <dbReference type="ChEBI" id="CHEBI:18420"/>
    </cofactor>
</comment>
<accession>A0A9P7V2K8</accession>
<keyword evidence="6" id="KW-0808">Transferase</keyword>
<keyword evidence="10" id="KW-1133">Transmembrane helix</keyword>
<protein>
    <recommendedName>
        <fullName evidence="5">ditrans,polycis-polyprenyl diphosphate synthase [(2E,6E)-farnesyldiphosphate specific]</fullName>
        <ecNumber evidence="5">2.5.1.87</ecNumber>
    </recommendedName>
</protein>
<evidence type="ECO:0000256" key="5">
    <source>
        <dbReference type="ARBA" id="ARBA00012596"/>
    </source>
</evidence>
<gene>
    <name evidence="13" type="ORF">E1B28_000967</name>
</gene>
<evidence type="ECO:0000256" key="2">
    <source>
        <dbReference type="ARBA" id="ARBA00004586"/>
    </source>
</evidence>
<dbReference type="GO" id="GO:0045547">
    <property type="term" value="F:ditrans,polycis-polyprenyl diphosphate synthase [(2E,6E)-farnesyl diphosphate specific] activity"/>
    <property type="evidence" value="ECO:0007669"/>
    <property type="project" value="UniProtKB-EC"/>
</dbReference>
<organism evidence="13 14">
    <name type="scientific">Marasmius oreades</name>
    <name type="common">fairy-ring Marasmius</name>
    <dbReference type="NCBI Taxonomy" id="181124"/>
    <lineage>
        <taxon>Eukaryota</taxon>
        <taxon>Fungi</taxon>
        <taxon>Dikarya</taxon>
        <taxon>Basidiomycota</taxon>
        <taxon>Agaricomycotina</taxon>
        <taxon>Agaricomycetes</taxon>
        <taxon>Agaricomycetidae</taxon>
        <taxon>Agaricales</taxon>
        <taxon>Marasmiineae</taxon>
        <taxon>Marasmiaceae</taxon>
        <taxon>Marasmius</taxon>
    </lineage>
</organism>
<dbReference type="PANTHER" id="PTHR21528">
    <property type="entry name" value="DEHYDRODOLICHYL DIPHOSPHATE SYNTHASE COMPLEX SUBUNIT NUS1"/>
    <property type="match status" value="1"/>
</dbReference>
<evidence type="ECO:0000256" key="3">
    <source>
        <dbReference type="ARBA" id="ARBA00004922"/>
    </source>
</evidence>
<dbReference type="RefSeq" id="XP_043015563.1">
    <property type="nucleotide sequence ID" value="XM_043146858.1"/>
</dbReference>
<dbReference type="InterPro" id="IPR036424">
    <property type="entry name" value="UPP_synth-like_sf"/>
</dbReference>
<keyword evidence="14" id="KW-1185">Reference proteome</keyword>
<dbReference type="EMBL" id="CM032181">
    <property type="protein sequence ID" value="KAG7099093.1"/>
    <property type="molecule type" value="Genomic_DNA"/>
</dbReference>
<dbReference type="AlphaFoldDB" id="A0A9P7V2K8"/>
<dbReference type="Proteomes" id="UP001049176">
    <property type="component" value="Chromosome 1"/>
</dbReference>